<dbReference type="Pfam" id="PF13340">
    <property type="entry name" value="DUF4096"/>
    <property type="match status" value="1"/>
</dbReference>
<dbReference type="InterPro" id="IPR025161">
    <property type="entry name" value="IS402-like_dom"/>
</dbReference>
<dbReference type="InterPro" id="IPR002559">
    <property type="entry name" value="Transposase_11"/>
</dbReference>
<protein>
    <submittedName>
        <fullName evidence="3">Putative transposase</fullName>
    </submittedName>
</protein>
<dbReference type="GO" id="GO:0004803">
    <property type="term" value="F:transposase activity"/>
    <property type="evidence" value="ECO:0007669"/>
    <property type="project" value="InterPro"/>
</dbReference>
<accession>A0A7Y9E534</accession>
<dbReference type="PANTHER" id="PTHR30007">
    <property type="entry name" value="PHP DOMAIN PROTEIN"/>
    <property type="match status" value="1"/>
</dbReference>
<gene>
    <name evidence="3" type="ORF">BJZ21_001378</name>
</gene>
<dbReference type="Proteomes" id="UP000535511">
    <property type="component" value="Unassembled WGS sequence"/>
</dbReference>
<dbReference type="AlphaFoldDB" id="A0A7Y9E534"/>
<dbReference type="PANTHER" id="PTHR30007:SF0">
    <property type="entry name" value="TRANSPOSASE"/>
    <property type="match status" value="1"/>
</dbReference>
<dbReference type="Pfam" id="PF01609">
    <property type="entry name" value="DDE_Tnp_1"/>
    <property type="match status" value="1"/>
</dbReference>
<dbReference type="RefSeq" id="WP_179663061.1">
    <property type="nucleotide sequence ID" value="NZ_JACCBG010000001.1"/>
</dbReference>
<evidence type="ECO:0000259" key="2">
    <source>
        <dbReference type="Pfam" id="PF13340"/>
    </source>
</evidence>
<evidence type="ECO:0000313" key="4">
    <source>
        <dbReference type="Proteomes" id="UP000535511"/>
    </source>
</evidence>
<dbReference type="GO" id="GO:0006313">
    <property type="term" value="P:DNA transposition"/>
    <property type="evidence" value="ECO:0007669"/>
    <property type="project" value="InterPro"/>
</dbReference>
<organism evidence="3 4">
    <name type="scientific">Nocardioides panaciterrulae</name>
    <dbReference type="NCBI Taxonomy" id="661492"/>
    <lineage>
        <taxon>Bacteria</taxon>
        <taxon>Bacillati</taxon>
        <taxon>Actinomycetota</taxon>
        <taxon>Actinomycetes</taxon>
        <taxon>Propionibacteriales</taxon>
        <taxon>Nocardioidaceae</taxon>
        <taxon>Nocardioides</taxon>
    </lineage>
</organism>
<comment type="caution">
    <text evidence="3">The sequence shown here is derived from an EMBL/GenBank/DDBJ whole genome shotgun (WGS) entry which is preliminary data.</text>
</comment>
<evidence type="ECO:0000313" key="3">
    <source>
        <dbReference type="EMBL" id="NYD41295.1"/>
    </source>
</evidence>
<reference evidence="3 4" key="1">
    <citation type="submission" date="2020-07" db="EMBL/GenBank/DDBJ databases">
        <title>Sequencing the genomes of 1000 actinobacteria strains.</title>
        <authorList>
            <person name="Klenk H.-P."/>
        </authorList>
    </citation>
    <scope>NUCLEOTIDE SEQUENCE [LARGE SCALE GENOMIC DNA]</scope>
    <source>
        <strain evidence="3 4">DSM 21350</strain>
    </source>
</reference>
<dbReference type="EMBL" id="JACCBG010000001">
    <property type="protein sequence ID" value="NYD41295.1"/>
    <property type="molecule type" value="Genomic_DNA"/>
</dbReference>
<keyword evidence="4" id="KW-1185">Reference proteome</keyword>
<sequence>MSYPSDLTDEQWELLEPVFHAPGKRGRKHADDLRAVVDAMLYIAQTGCQWRYLPQSFGPWTRVWSQFRRWSRNGTWARALTVLHAAAREAGGRAEEVPSMVVIDTHLARGASNGGFTFHDRGGPYGRTNGAKRVVAVDVTGLPVGALVVPASTHENRASELMLGHLAEQGVTGRLELVLVDRGVTAAAARNIGKRHDLEVRRVGWDDKQPVFRPIRHAWRVEVAHGRLGRSHRLAKSFENTTTSATGWLQVACIATTLRQLARSRAREPRVGVAA</sequence>
<dbReference type="GO" id="GO:0003677">
    <property type="term" value="F:DNA binding"/>
    <property type="evidence" value="ECO:0007669"/>
    <property type="project" value="InterPro"/>
</dbReference>
<proteinExistence type="predicted"/>
<feature type="domain" description="Transposase IS4-like" evidence="1">
    <location>
        <begin position="98"/>
        <end position="230"/>
    </location>
</feature>
<name>A0A7Y9E534_9ACTN</name>
<evidence type="ECO:0000259" key="1">
    <source>
        <dbReference type="Pfam" id="PF01609"/>
    </source>
</evidence>
<feature type="domain" description="Insertion element IS402-like" evidence="2">
    <location>
        <begin position="7"/>
        <end position="78"/>
    </location>
</feature>
<dbReference type="NCBIfam" id="NF033580">
    <property type="entry name" value="transpos_IS5_3"/>
    <property type="match status" value="1"/>
</dbReference>